<keyword evidence="7" id="KW-1185">Reference proteome</keyword>
<dbReference type="InterPro" id="IPR003018">
    <property type="entry name" value="GAF"/>
</dbReference>
<dbReference type="GO" id="GO:0003723">
    <property type="term" value="F:RNA binding"/>
    <property type="evidence" value="ECO:0007669"/>
    <property type="project" value="InterPro"/>
</dbReference>
<comment type="caution">
    <text evidence="6">The sequence shown here is derived from an EMBL/GenBank/DDBJ whole genome shotgun (WGS) entry which is preliminary data.</text>
</comment>
<dbReference type="EMBL" id="WLVL01000004">
    <property type="protein sequence ID" value="MTB70626.1"/>
    <property type="molecule type" value="Genomic_DNA"/>
</dbReference>
<dbReference type="GO" id="GO:0016301">
    <property type="term" value="F:kinase activity"/>
    <property type="evidence" value="ECO:0007669"/>
    <property type="project" value="UniProtKB-KW"/>
</dbReference>
<evidence type="ECO:0000256" key="3">
    <source>
        <dbReference type="ARBA" id="ARBA00023015"/>
    </source>
</evidence>
<evidence type="ECO:0000256" key="2">
    <source>
        <dbReference type="ARBA" id="ARBA00022777"/>
    </source>
</evidence>
<dbReference type="InterPro" id="IPR011006">
    <property type="entry name" value="CheY-like_superfamily"/>
</dbReference>
<reference evidence="6 7" key="1">
    <citation type="submission" date="2019-11" db="EMBL/GenBank/DDBJ databases">
        <title>Whole genome sequencing identifies a novel species of the genus Arsenicicoccus isolated from human blood.</title>
        <authorList>
            <person name="Jeong J.H."/>
            <person name="Kweon O.J."/>
            <person name="Kim H.R."/>
            <person name="Kim T.-H."/>
            <person name="Ha S.-M."/>
            <person name="Lee M.-K."/>
        </authorList>
    </citation>
    <scope>NUCLEOTIDE SEQUENCE [LARGE SCALE GENOMIC DNA]</scope>
    <source>
        <strain evidence="6 7">MKL-02</strain>
    </source>
</reference>
<dbReference type="SUPFAM" id="SSF55781">
    <property type="entry name" value="GAF domain-like"/>
    <property type="match status" value="1"/>
</dbReference>
<sequence length="245" mass="26453">MPHRVEPTEVFARLNVLIHGRPEARAVYQAVVAAAVQLVDGCDHASMMLVDRRGRFYSAAATDDVALAVDDIELAVDDGPCVDAIVEESFQHDPDLEDGSQWPELARRVVAETSVRGLIGYRILLDGEKVGALNLFSDTAGAFTSNSTDQAAVLAAFASVAVMTVRAQADSANLERALGTSREIGKAVGLLMAAHKVDDEEAFELLRRTSQDLNIKLATLAEEVVQGQRVQYIANKRLASDHLVD</sequence>
<keyword evidence="1" id="KW-0808">Transferase</keyword>
<evidence type="ECO:0000256" key="1">
    <source>
        <dbReference type="ARBA" id="ARBA00022679"/>
    </source>
</evidence>
<evidence type="ECO:0000313" key="7">
    <source>
        <dbReference type="Proteomes" id="UP000431092"/>
    </source>
</evidence>
<dbReference type="Pfam" id="PF03861">
    <property type="entry name" value="ANTAR"/>
    <property type="match status" value="1"/>
</dbReference>
<evidence type="ECO:0000259" key="5">
    <source>
        <dbReference type="PROSITE" id="PS50921"/>
    </source>
</evidence>
<dbReference type="Proteomes" id="UP000431092">
    <property type="component" value="Unassembled WGS sequence"/>
</dbReference>
<evidence type="ECO:0000256" key="4">
    <source>
        <dbReference type="ARBA" id="ARBA00023163"/>
    </source>
</evidence>
<protein>
    <submittedName>
        <fullName evidence="6">ANTAR domain-containing protein</fullName>
    </submittedName>
</protein>
<dbReference type="SMART" id="SM00065">
    <property type="entry name" value="GAF"/>
    <property type="match status" value="1"/>
</dbReference>
<dbReference type="RefSeq" id="WP_154591995.1">
    <property type="nucleotide sequence ID" value="NZ_WLVL01000004.1"/>
</dbReference>
<keyword evidence="4" id="KW-0804">Transcription</keyword>
<accession>A0A6I3IUV1</accession>
<dbReference type="InterPro" id="IPR005561">
    <property type="entry name" value="ANTAR"/>
</dbReference>
<name>A0A6I3IUV1_9MICO</name>
<gene>
    <name evidence="6" type="ORF">GGG17_01270</name>
</gene>
<dbReference type="SUPFAM" id="SSF52172">
    <property type="entry name" value="CheY-like"/>
    <property type="match status" value="1"/>
</dbReference>
<proteinExistence type="predicted"/>
<dbReference type="AlphaFoldDB" id="A0A6I3IUV1"/>
<dbReference type="Gene3D" id="1.10.10.10">
    <property type="entry name" value="Winged helix-like DNA-binding domain superfamily/Winged helix DNA-binding domain"/>
    <property type="match status" value="1"/>
</dbReference>
<evidence type="ECO:0000313" key="6">
    <source>
        <dbReference type="EMBL" id="MTB70626.1"/>
    </source>
</evidence>
<dbReference type="Pfam" id="PF13185">
    <property type="entry name" value="GAF_2"/>
    <property type="match status" value="1"/>
</dbReference>
<dbReference type="Gene3D" id="3.30.450.40">
    <property type="match status" value="1"/>
</dbReference>
<dbReference type="InterPro" id="IPR029016">
    <property type="entry name" value="GAF-like_dom_sf"/>
</dbReference>
<feature type="domain" description="ANTAR" evidence="5">
    <location>
        <begin position="164"/>
        <end position="225"/>
    </location>
</feature>
<dbReference type="InterPro" id="IPR012074">
    <property type="entry name" value="GAF_ANTAR"/>
</dbReference>
<dbReference type="SMART" id="SM01012">
    <property type="entry name" value="ANTAR"/>
    <property type="match status" value="1"/>
</dbReference>
<dbReference type="PIRSF" id="PIRSF036625">
    <property type="entry name" value="GAF_ANTAR"/>
    <property type="match status" value="1"/>
</dbReference>
<dbReference type="InterPro" id="IPR036388">
    <property type="entry name" value="WH-like_DNA-bd_sf"/>
</dbReference>
<organism evidence="6 7">
    <name type="scientific">Arsenicicoccus cauae</name>
    <dbReference type="NCBI Taxonomy" id="2663847"/>
    <lineage>
        <taxon>Bacteria</taxon>
        <taxon>Bacillati</taxon>
        <taxon>Actinomycetota</taxon>
        <taxon>Actinomycetes</taxon>
        <taxon>Micrococcales</taxon>
        <taxon>Intrasporangiaceae</taxon>
        <taxon>Arsenicicoccus</taxon>
    </lineage>
</organism>
<dbReference type="PROSITE" id="PS50921">
    <property type="entry name" value="ANTAR"/>
    <property type="match status" value="1"/>
</dbReference>
<keyword evidence="3" id="KW-0805">Transcription regulation</keyword>
<keyword evidence="2" id="KW-0418">Kinase</keyword>